<gene>
    <name evidence="1" type="ORF">ACFPMF_15185</name>
</gene>
<protein>
    <submittedName>
        <fullName evidence="1">Uncharacterized protein</fullName>
    </submittedName>
</protein>
<reference evidence="2" key="1">
    <citation type="journal article" date="2019" name="Int. J. Syst. Evol. Microbiol.">
        <title>The Global Catalogue of Microorganisms (GCM) 10K type strain sequencing project: providing services to taxonomists for standard genome sequencing and annotation.</title>
        <authorList>
            <consortium name="The Broad Institute Genomics Platform"/>
            <consortium name="The Broad Institute Genome Sequencing Center for Infectious Disease"/>
            <person name="Wu L."/>
            <person name="Ma J."/>
        </authorList>
    </citation>
    <scope>NUCLEOTIDE SEQUENCE [LARGE SCALE GENOMIC DNA]</scope>
    <source>
        <strain evidence="2">CCUG 55250</strain>
    </source>
</reference>
<name>A0ABW0IB02_9BACT</name>
<accession>A0ABW0IB02</accession>
<sequence>MNGFKKNEIEKWLLGHENSFGYYKWLEKTGQFEERDEVNLNALEKLKLPAQVLLKYKEKIESEFGITINIVDFWNKYYADLNITDPETKEKFKEESIIKQIIKYATEEKEKFEKAANSIRPEKEKSEQIEIATYERYFSKKEYYDFTINALKQFSIINEQGEYMLQNRKEGIVSGFIDALIMNDIFPKQSDKSAHETFCKILRIEYKRFKRESKQYDEMKKKVDKYCKDYKKHLQTQTD</sequence>
<keyword evidence="2" id="KW-1185">Reference proteome</keyword>
<dbReference type="RefSeq" id="WP_379846517.1">
    <property type="nucleotide sequence ID" value="NZ_JBHSMA010000004.1"/>
</dbReference>
<proteinExistence type="predicted"/>
<evidence type="ECO:0000313" key="1">
    <source>
        <dbReference type="EMBL" id="MFC5410665.1"/>
    </source>
</evidence>
<comment type="caution">
    <text evidence="1">The sequence shown here is derived from an EMBL/GenBank/DDBJ whole genome shotgun (WGS) entry which is preliminary data.</text>
</comment>
<organism evidence="1 2">
    <name type="scientific">Larkinella bovis</name>
    <dbReference type="NCBI Taxonomy" id="683041"/>
    <lineage>
        <taxon>Bacteria</taxon>
        <taxon>Pseudomonadati</taxon>
        <taxon>Bacteroidota</taxon>
        <taxon>Cytophagia</taxon>
        <taxon>Cytophagales</taxon>
        <taxon>Spirosomataceae</taxon>
        <taxon>Larkinella</taxon>
    </lineage>
</organism>
<dbReference type="Proteomes" id="UP001596106">
    <property type="component" value="Unassembled WGS sequence"/>
</dbReference>
<dbReference type="EMBL" id="JBHSMA010000004">
    <property type="protein sequence ID" value="MFC5410665.1"/>
    <property type="molecule type" value="Genomic_DNA"/>
</dbReference>
<evidence type="ECO:0000313" key="2">
    <source>
        <dbReference type="Proteomes" id="UP001596106"/>
    </source>
</evidence>